<proteinExistence type="predicted"/>
<dbReference type="RefSeq" id="WP_317054375.1">
    <property type="nucleotide sequence ID" value="NZ_CP146607.1"/>
</dbReference>
<protein>
    <recommendedName>
        <fullName evidence="4">3,4-dihydroxy-2-butanone 4-phosphate synthase</fullName>
        <ecNumber evidence="3">4.1.99.12</ecNumber>
    </recommendedName>
</protein>
<evidence type="ECO:0000256" key="1">
    <source>
        <dbReference type="ARBA" id="ARBA00002284"/>
    </source>
</evidence>
<keyword evidence="9" id="KW-0456">Lyase</keyword>
<keyword evidence="6" id="KW-0479">Metal-binding</keyword>
<keyword evidence="10" id="KW-0614">Plasmid</keyword>
<dbReference type="PANTHER" id="PTHR21327:SF46">
    <property type="entry name" value="3,4-DIHYDROXY-2-BUTANONE 4-PHOSPHATE SYNTHASE"/>
    <property type="match status" value="1"/>
</dbReference>
<dbReference type="InterPro" id="IPR000422">
    <property type="entry name" value="DHBP_synthase_RibB"/>
</dbReference>
<evidence type="ECO:0000256" key="9">
    <source>
        <dbReference type="ARBA" id="ARBA00023239"/>
    </source>
</evidence>
<accession>A0ABZ2TKF3</accession>
<gene>
    <name evidence="10" type="ORF">RZS32_018840</name>
</gene>
<dbReference type="Pfam" id="PF00926">
    <property type="entry name" value="DHBP_synthase"/>
    <property type="match status" value="1"/>
</dbReference>
<dbReference type="SUPFAM" id="SSF55821">
    <property type="entry name" value="YrdC/RibB"/>
    <property type="match status" value="1"/>
</dbReference>
<evidence type="ECO:0000313" key="10">
    <source>
        <dbReference type="EMBL" id="WYK20144.1"/>
    </source>
</evidence>
<keyword evidence="11" id="KW-1185">Reference proteome</keyword>
<evidence type="ECO:0000256" key="5">
    <source>
        <dbReference type="ARBA" id="ARBA00022619"/>
    </source>
</evidence>
<evidence type="ECO:0000313" key="11">
    <source>
        <dbReference type="Proteomes" id="UP001281305"/>
    </source>
</evidence>
<dbReference type="EMBL" id="CP146607">
    <property type="protein sequence ID" value="WYK20144.1"/>
    <property type="molecule type" value="Genomic_DNA"/>
</dbReference>
<keyword evidence="8" id="KW-0464">Manganese</keyword>
<dbReference type="Proteomes" id="UP001281305">
    <property type="component" value="Plasmid unnamed1"/>
</dbReference>
<geneLocation type="plasmid" evidence="10 11">
    <name>unnamed1</name>
</geneLocation>
<evidence type="ECO:0000256" key="2">
    <source>
        <dbReference type="ARBA" id="ARBA00004904"/>
    </source>
</evidence>
<dbReference type="Gene3D" id="3.90.870.10">
    <property type="entry name" value="DHBP synthase"/>
    <property type="match status" value="1"/>
</dbReference>
<dbReference type="EC" id="4.1.99.12" evidence="3"/>
<evidence type="ECO:0000256" key="8">
    <source>
        <dbReference type="ARBA" id="ARBA00023211"/>
    </source>
</evidence>
<dbReference type="PANTHER" id="PTHR21327">
    <property type="entry name" value="GTP CYCLOHYDROLASE II-RELATED"/>
    <property type="match status" value="1"/>
</dbReference>
<comment type="function">
    <text evidence="1">Catalyzes the conversion of D-ribulose 5-phosphate to formate and 3,4-dihydroxy-2-butanone 4-phosphate.</text>
</comment>
<evidence type="ECO:0000256" key="7">
    <source>
        <dbReference type="ARBA" id="ARBA00022842"/>
    </source>
</evidence>
<dbReference type="InterPro" id="IPR017945">
    <property type="entry name" value="DHBP_synth_RibB-like_a/b_dom"/>
</dbReference>
<name>A0ABZ2TKF3_9RHOB</name>
<organism evidence="10 11">
    <name type="scientific">Roseovarius rhodophyticola</name>
    <dbReference type="NCBI Taxonomy" id="3080827"/>
    <lineage>
        <taxon>Bacteria</taxon>
        <taxon>Pseudomonadati</taxon>
        <taxon>Pseudomonadota</taxon>
        <taxon>Alphaproteobacteria</taxon>
        <taxon>Rhodobacterales</taxon>
        <taxon>Roseobacteraceae</taxon>
        <taxon>Roseovarius</taxon>
    </lineage>
</organism>
<evidence type="ECO:0000256" key="3">
    <source>
        <dbReference type="ARBA" id="ARBA00012153"/>
    </source>
</evidence>
<comment type="pathway">
    <text evidence="2">Cofactor biosynthesis; riboflavin biosynthesis; 2-hydroxy-3-oxobutyl phosphate from D-ribulose 5-phosphate: step 1/1.</text>
</comment>
<evidence type="ECO:0000256" key="6">
    <source>
        <dbReference type="ARBA" id="ARBA00022723"/>
    </source>
</evidence>
<reference evidence="10 11" key="1">
    <citation type="submission" date="2024-02" db="EMBL/GenBank/DDBJ databases">
        <title>Roseovarius strain W115 nov., isolated from a marine algae.</title>
        <authorList>
            <person name="Lee M.W."/>
            <person name="Lee J.K."/>
            <person name="Kim J.M."/>
            <person name="Choi D.G."/>
            <person name="Baek J.H."/>
            <person name="Bayburt H."/>
            <person name="Jung J.J."/>
            <person name="Han D.M."/>
            <person name="Jeon C.O."/>
        </authorList>
    </citation>
    <scope>NUCLEOTIDE SEQUENCE [LARGE SCALE GENOMIC DNA]</scope>
    <source>
        <strain evidence="10 11">W115</strain>
        <plasmid evidence="10 11">unnamed1</plasmid>
    </source>
</reference>
<sequence>MKMFEDAARSLADGKPILLYDFDDREAETDLIYLAENIDERAVADLRLNAGAPLTVYISWDMGQALGLDTYLDFVSENADADSIYGALSKPTPGFDPRFSITLDFRENKTGCSHVETARTIRELCALLKSGDAEKFAELFRAPGHIPLIIGSKGLLKERNGHTELIMAFAINQGLFPMVVASEMIDADSGHSTSYADARKYGEKRGLDFIGGIELMEVYG</sequence>
<evidence type="ECO:0000256" key="4">
    <source>
        <dbReference type="ARBA" id="ARBA00018836"/>
    </source>
</evidence>
<keyword evidence="5" id="KW-0686">Riboflavin biosynthesis</keyword>
<keyword evidence="7" id="KW-0460">Magnesium</keyword>